<dbReference type="InterPro" id="IPR018200">
    <property type="entry name" value="USP_CS"/>
</dbReference>
<dbReference type="PhylomeDB" id="A0A068USG9"/>
<reference evidence="17" key="1">
    <citation type="journal article" date="2014" name="Science">
        <title>The coffee genome provides insight into the convergent evolution of caffeine biosynthesis.</title>
        <authorList>
            <person name="Denoeud F."/>
            <person name="Carretero-Paulet L."/>
            <person name="Dereeper A."/>
            <person name="Droc G."/>
            <person name="Guyot R."/>
            <person name="Pietrella M."/>
            <person name="Zheng C."/>
            <person name="Alberti A."/>
            <person name="Anthony F."/>
            <person name="Aprea G."/>
            <person name="Aury J.M."/>
            <person name="Bento P."/>
            <person name="Bernard M."/>
            <person name="Bocs S."/>
            <person name="Campa C."/>
            <person name="Cenci A."/>
            <person name="Combes M.C."/>
            <person name="Crouzillat D."/>
            <person name="Da Silva C."/>
            <person name="Daddiego L."/>
            <person name="De Bellis F."/>
            <person name="Dussert S."/>
            <person name="Garsmeur O."/>
            <person name="Gayraud T."/>
            <person name="Guignon V."/>
            <person name="Jahn K."/>
            <person name="Jamilloux V."/>
            <person name="Joet T."/>
            <person name="Labadie K."/>
            <person name="Lan T."/>
            <person name="Leclercq J."/>
            <person name="Lepelley M."/>
            <person name="Leroy T."/>
            <person name="Li L.T."/>
            <person name="Librado P."/>
            <person name="Lopez L."/>
            <person name="Munoz A."/>
            <person name="Noel B."/>
            <person name="Pallavicini A."/>
            <person name="Perrotta G."/>
            <person name="Poncet V."/>
            <person name="Pot D."/>
            <person name="Priyono X."/>
            <person name="Rigoreau M."/>
            <person name="Rouard M."/>
            <person name="Rozas J."/>
            <person name="Tranchant-Dubreuil C."/>
            <person name="VanBuren R."/>
            <person name="Zhang Q."/>
            <person name="Andrade A.C."/>
            <person name="Argout X."/>
            <person name="Bertrand B."/>
            <person name="de Kochko A."/>
            <person name="Graziosi G."/>
            <person name="Henry R.J."/>
            <person name="Jayarama X."/>
            <person name="Ming R."/>
            <person name="Nagai C."/>
            <person name="Rounsley S."/>
            <person name="Sankoff D."/>
            <person name="Giuliano G."/>
            <person name="Albert V.A."/>
            <person name="Wincker P."/>
            <person name="Lashermes P."/>
        </authorList>
    </citation>
    <scope>NUCLEOTIDE SEQUENCE [LARGE SCALE GENOMIC DNA]</scope>
    <source>
        <strain evidence="17">cv. DH200-94</strain>
    </source>
</reference>
<dbReference type="EMBL" id="HG739139">
    <property type="protein sequence ID" value="CDP11495.1"/>
    <property type="molecule type" value="Genomic_DNA"/>
</dbReference>
<dbReference type="InterPro" id="IPR028889">
    <property type="entry name" value="USP"/>
</dbReference>
<evidence type="ECO:0000256" key="4">
    <source>
        <dbReference type="ARBA" id="ARBA00022670"/>
    </source>
</evidence>
<feature type="region of interest" description="Disordered" evidence="12">
    <location>
        <begin position="1093"/>
        <end position="1121"/>
    </location>
</feature>
<feature type="region of interest" description="Disordered" evidence="12">
    <location>
        <begin position="263"/>
        <end position="312"/>
    </location>
</feature>
<dbReference type="PANTHER" id="PTHR24006">
    <property type="entry name" value="UBIQUITIN CARBOXYL-TERMINAL HYDROLASE"/>
    <property type="match status" value="1"/>
</dbReference>
<dbReference type="FunFam" id="6.10.140.2220:FF:000006">
    <property type="entry name" value="Ubiquitin carboxyl-terminal hydrolase 15"/>
    <property type="match status" value="1"/>
</dbReference>
<dbReference type="InterPro" id="IPR001394">
    <property type="entry name" value="Peptidase_C19_UCH"/>
</dbReference>
<feature type="region of interest" description="Disordered" evidence="12">
    <location>
        <begin position="1000"/>
        <end position="1021"/>
    </location>
</feature>
<keyword evidence="7" id="KW-0833">Ubl conjugation pathway</keyword>
<dbReference type="InterPro" id="IPR050164">
    <property type="entry name" value="Peptidase_C19"/>
</dbReference>
<dbReference type="GO" id="GO:1901000">
    <property type="term" value="P:regulation of response to salt stress"/>
    <property type="evidence" value="ECO:0007669"/>
    <property type="project" value="EnsemblPlants"/>
</dbReference>
<dbReference type="OMA" id="GFWEGTI"/>
<dbReference type="Gene3D" id="6.10.140.2220">
    <property type="match status" value="1"/>
</dbReference>
<dbReference type="PROSITE" id="PS00972">
    <property type="entry name" value="USP_1"/>
    <property type="match status" value="1"/>
</dbReference>
<organism evidence="16 17">
    <name type="scientific">Coffea canephora</name>
    <name type="common">Robusta coffee</name>
    <dbReference type="NCBI Taxonomy" id="49390"/>
    <lineage>
        <taxon>Eukaryota</taxon>
        <taxon>Viridiplantae</taxon>
        <taxon>Streptophyta</taxon>
        <taxon>Embryophyta</taxon>
        <taxon>Tracheophyta</taxon>
        <taxon>Spermatophyta</taxon>
        <taxon>Magnoliopsida</taxon>
        <taxon>eudicotyledons</taxon>
        <taxon>Gunneridae</taxon>
        <taxon>Pentapetalae</taxon>
        <taxon>asterids</taxon>
        <taxon>lamiids</taxon>
        <taxon>Gentianales</taxon>
        <taxon>Rubiaceae</taxon>
        <taxon>Ixoroideae</taxon>
        <taxon>Gardenieae complex</taxon>
        <taxon>Bertiereae - Coffeeae clade</taxon>
        <taxon>Coffeeae</taxon>
        <taxon>Coffea</taxon>
    </lineage>
</organism>
<keyword evidence="17" id="KW-1185">Reference proteome</keyword>
<keyword evidence="8" id="KW-0378">Hydrolase</keyword>
<dbReference type="SUPFAM" id="SSF144232">
    <property type="entry name" value="HIT/MYND zinc finger-like"/>
    <property type="match status" value="1"/>
</dbReference>
<dbReference type="FunFam" id="3.90.70.10:FF:000026">
    <property type="entry name" value="Ubiquitin carboxyl-terminal hydrolase 15"/>
    <property type="match status" value="1"/>
</dbReference>
<dbReference type="GO" id="GO:0004843">
    <property type="term" value="F:cysteine-type deubiquitinase activity"/>
    <property type="evidence" value="ECO:0007669"/>
    <property type="project" value="UniProtKB-EC"/>
</dbReference>
<keyword evidence="13" id="KW-0812">Transmembrane</keyword>
<evidence type="ECO:0000256" key="6">
    <source>
        <dbReference type="ARBA" id="ARBA00022771"/>
    </source>
</evidence>
<feature type="transmembrane region" description="Helical" evidence="13">
    <location>
        <begin position="12"/>
        <end position="32"/>
    </location>
</feature>
<dbReference type="EC" id="3.4.19.12" evidence="3"/>
<dbReference type="Proteomes" id="UP000295252">
    <property type="component" value="Chromosome II"/>
</dbReference>
<dbReference type="PROSITE" id="PS01360">
    <property type="entry name" value="ZF_MYND_1"/>
    <property type="match status" value="1"/>
</dbReference>
<evidence type="ECO:0000259" key="14">
    <source>
        <dbReference type="PROSITE" id="PS50235"/>
    </source>
</evidence>
<comment type="catalytic activity">
    <reaction evidence="1">
        <text>Thiol-dependent hydrolysis of ester, thioester, amide, peptide and isopeptide bonds formed by the C-terminal Gly of ubiquitin (a 76-residue protein attached to proteins as an intracellular targeting signal).</text>
        <dbReference type="EC" id="3.4.19.12"/>
    </reaction>
</comment>
<evidence type="ECO:0000256" key="13">
    <source>
        <dbReference type="SAM" id="Phobius"/>
    </source>
</evidence>
<feature type="region of interest" description="Disordered" evidence="12">
    <location>
        <begin position="936"/>
        <end position="981"/>
    </location>
</feature>
<dbReference type="GO" id="GO:0005634">
    <property type="term" value="C:nucleus"/>
    <property type="evidence" value="ECO:0007669"/>
    <property type="project" value="TreeGrafter"/>
</dbReference>
<evidence type="ECO:0000256" key="3">
    <source>
        <dbReference type="ARBA" id="ARBA00012759"/>
    </source>
</evidence>
<keyword evidence="10" id="KW-0862">Zinc</keyword>
<evidence type="ECO:0000259" key="15">
    <source>
        <dbReference type="PROSITE" id="PS50865"/>
    </source>
</evidence>
<dbReference type="PANTHER" id="PTHR24006:SF874">
    <property type="entry name" value="UBIQUITIN CARBOXYL-TERMINAL HYDROLASE 16"/>
    <property type="match status" value="1"/>
</dbReference>
<keyword evidence="9" id="KW-0788">Thiol protease</keyword>
<dbReference type="GO" id="GO:0006508">
    <property type="term" value="P:proteolysis"/>
    <property type="evidence" value="ECO:0007669"/>
    <property type="project" value="UniProtKB-KW"/>
</dbReference>
<evidence type="ECO:0000256" key="7">
    <source>
        <dbReference type="ARBA" id="ARBA00022786"/>
    </source>
</evidence>
<dbReference type="FunCoup" id="A0A068USG9">
    <property type="interactions" value="1886"/>
</dbReference>
<dbReference type="AlphaFoldDB" id="A0A068USG9"/>
<dbReference type="STRING" id="49390.A0A068USG9"/>
<dbReference type="Pfam" id="PF00443">
    <property type="entry name" value="UCH"/>
    <property type="match status" value="1"/>
</dbReference>
<proteinExistence type="inferred from homology"/>
<comment type="similarity">
    <text evidence="2">Belongs to the peptidase C19 family.</text>
</comment>
<sequence>MLLGGDLGFLARVVVAFFVVIFVPVVGFVVRLKWRRSVARREEIKRLLVLVSEETARAELEAEGDFGYGCDDGHNGYGYSSSLAEVAAEEPVPESVAEVEGPVEVNVGAQPPAAAVQAPRRLPYQCEVCSSPTTTRCARCKAVRYCSGKCQIIHWRQGHKDECQPFTFEDQSHKMGITSPVKLKAKQNEIHKNSFETGVRYPAKADETSSGEASDSSLSNSSDWAENEVDISTDEKERISKSKLIAPMISEVSRLTSSGSSIDASASAVHSQRTSHGHQPVHFPVKTDGDHANVGRTKPSPEHSNLVTSGVNSEPISVDVDTLCGSSTSSASSVDGCSESSFSEPSTSSSGFWDGTINRTRSRIDAVDDTSHSCDAAAHVDLSSSQFSSPCSFESPRSVLPQKDMTGFCDEKALSDDPHTSPSEEKKPTNGSSSPVKLNKDDLASSALCLKRPEHVDFRDFSTRKVLKSRDPGDHAMSKDVKAGSLPSLNSEKVNCKVAGQSSIPQESKSVEVKSFSSKASTEHLSPNYGTYTVQNVKSVKADSAHELPACASSCFDHSENARNSSKPSVWKVVDQIRASKLTRLAPLGGMGENVGKYYNKGLFPYDLFVKLYNWNKVELLPCGLLNCGNSCYANVVLQCLAFTPPLTAYFLQGLHSRACKKRGWCFTCEFESLVLKAKDGNSPISPSRIISQLQNIGSNLGNGREEDAHEFLRCAIDTMQSGCLNEAGISASGTLEETTLLGLTFGGYLRSKIECMRCGGKSERQEKIMDLTVEIGGDIGTLEEALRQFTHTETLDGENKYHCSRCKSYEKAKKKLRVLEAPNILTIALKRFQSGKFGKLNKTIRFPEILDLAPYMSGTSDKSPIYRLYGVIVHLDIMNAAFSGHYVCYVKNTQNKWFKIDDSMVNAVELERVLTKGAYMLLYARCSPRAPRLIRSTLVPRDPRKSRHPDSKPRYHHARGPWDIHADDSSNNETNDEHACPNYSSFQPFRTIWEEDSSSDKSSSFFSEVNSCSTDSSARDSMCSDDLFDQMLGIGDMGVYYGGSSWRNASDSETSSSSSSPSPLYSRHPLRDLEAYASKYPEETDECIDTAVPTVDDRPGPPGRTEVEVTGGRGTMLCPDSGKGSTPFLCPDSTKRCRKLGSSSCRETGSSKLGWINFENWKSSVTFRRPTRERSD</sequence>
<feature type="region of interest" description="Disordered" evidence="12">
    <location>
        <begin position="194"/>
        <end position="235"/>
    </location>
</feature>
<dbReference type="GO" id="GO:0048364">
    <property type="term" value="P:root development"/>
    <property type="evidence" value="ECO:0007669"/>
    <property type="project" value="EnsemblPlants"/>
</dbReference>
<evidence type="ECO:0000256" key="5">
    <source>
        <dbReference type="ARBA" id="ARBA00022723"/>
    </source>
</evidence>
<keyword evidence="4" id="KW-0645">Protease</keyword>
<feature type="compositionally biased region" description="Polar residues" evidence="12">
    <location>
        <begin position="302"/>
        <end position="312"/>
    </location>
</feature>
<dbReference type="GO" id="GO:0009651">
    <property type="term" value="P:response to salt stress"/>
    <property type="evidence" value="ECO:0007669"/>
    <property type="project" value="EnsemblPlants"/>
</dbReference>
<feature type="region of interest" description="Disordered" evidence="12">
    <location>
        <begin position="409"/>
        <end position="439"/>
    </location>
</feature>
<dbReference type="OrthoDB" id="420187at2759"/>
<protein>
    <recommendedName>
        <fullName evidence="3">ubiquitinyl hydrolase 1</fullName>
        <ecNumber evidence="3">3.4.19.12</ecNumber>
    </recommendedName>
</protein>
<dbReference type="InterPro" id="IPR038765">
    <property type="entry name" value="Papain-like_cys_pep_sf"/>
</dbReference>
<dbReference type="GO" id="GO:0008270">
    <property type="term" value="F:zinc ion binding"/>
    <property type="evidence" value="ECO:0007669"/>
    <property type="project" value="UniProtKB-KW"/>
</dbReference>
<feature type="region of interest" description="Disordered" evidence="12">
    <location>
        <begin position="1049"/>
        <end position="1069"/>
    </location>
</feature>
<evidence type="ECO:0000256" key="10">
    <source>
        <dbReference type="ARBA" id="ARBA00022833"/>
    </source>
</evidence>
<dbReference type="GO" id="GO:0016579">
    <property type="term" value="P:protein deubiquitination"/>
    <property type="evidence" value="ECO:0007669"/>
    <property type="project" value="EnsemblPlants"/>
</dbReference>
<keyword evidence="13" id="KW-1133">Transmembrane helix</keyword>
<evidence type="ECO:0000256" key="11">
    <source>
        <dbReference type="PROSITE-ProRule" id="PRU00134"/>
    </source>
</evidence>
<evidence type="ECO:0000313" key="17">
    <source>
        <dbReference type="Proteomes" id="UP000295252"/>
    </source>
</evidence>
<gene>
    <name evidence="16" type="ORF">GSCOC_T00033773001</name>
</gene>
<dbReference type="Gramene" id="CDP11495">
    <property type="protein sequence ID" value="CDP11495"/>
    <property type="gene ID" value="GSCOC_T00033773001"/>
</dbReference>
<feature type="compositionally biased region" description="Low complexity" evidence="12">
    <location>
        <begin position="208"/>
        <end position="224"/>
    </location>
</feature>
<dbReference type="PROSITE" id="PS50865">
    <property type="entry name" value="ZF_MYND_2"/>
    <property type="match status" value="1"/>
</dbReference>
<dbReference type="Gene3D" id="3.90.70.10">
    <property type="entry name" value="Cysteine proteinases"/>
    <property type="match status" value="1"/>
</dbReference>
<keyword evidence="13" id="KW-0472">Membrane</keyword>
<feature type="compositionally biased region" description="Low complexity" evidence="12">
    <location>
        <begin position="1001"/>
        <end position="1014"/>
    </location>
</feature>
<feature type="compositionally biased region" description="Basic and acidic residues" evidence="12">
    <location>
        <begin position="467"/>
        <end position="482"/>
    </location>
</feature>
<accession>A0A068USG9</accession>
<dbReference type="Pfam" id="PF01753">
    <property type="entry name" value="zf-MYND"/>
    <property type="match status" value="1"/>
</dbReference>
<evidence type="ECO:0000256" key="9">
    <source>
        <dbReference type="ARBA" id="ARBA00022807"/>
    </source>
</evidence>
<feature type="compositionally biased region" description="Low complexity" evidence="12">
    <location>
        <begin position="329"/>
        <end position="350"/>
    </location>
</feature>
<feature type="domain" description="USP" evidence="14">
    <location>
        <begin position="623"/>
        <end position="927"/>
    </location>
</feature>
<evidence type="ECO:0000256" key="8">
    <source>
        <dbReference type="ARBA" id="ARBA00022801"/>
    </source>
</evidence>
<dbReference type="InterPro" id="IPR002893">
    <property type="entry name" value="Znf_MYND"/>
</dbReference>
<evidence type="ECO:0000256" key="1">
    <source>
        <dbReference type="ARBA" id="ARBA00000707"/>
    </source>
</evidence>
<evidence type="ECO:0000256" key="12">
    <source>
        <dbReference type="SAM" id="MobiDB-lite"/>
    </source>
</evidence>
<dbReference type="InParanoid" id="A0A068USG9"/>
<name>A0A068USG9_COFCA</name>
<dbReference type="GO" id="GO:0048366">
    <property type="term" value="P:leaf development"/>
    <property type="evidence" value="ECO:0007669"/>
    <property type="project" value="EnsemblPlants"/>
</dbReference>
<keyword evidence="5" id="KW-0479">Metal-binding</keyword>
<feature type="domain" description="MYND-type" evidence="15">
    <location>
        <begin position="126"/>
        <end position="163"/>
    </location>
</feature>
<keyword evidence="6 11" id="KW-0863">Zinc-finger</keyword>
<dbReference type="GO" id="GO:0005829">
    <property type="term" value="C:cytosol"/>
    <property type="evidence" value="ECO:0007669"/>
    <property type="project" value="TreeGrafter"/>
</dbReference>
<dbReference type="PROSITE" id="PS50235">
    <property type="entry name" value="USP_3"/>
    <property type="match status" value="1"/>
</dbReference>
<feature type="compositionally biased region" description="Basic and acidic residues" evidence="12">
    <location>
        <begin position="409"/>
        <end position="428"/>
    </location>
</feature>
<dbReference type="GO" id="GO:0051301">
    <property type="term" value="P:cell division"/>
    <property type="evidence" value="ECO:0007669"/>
    <property type="project" value="EnsemblPlants"/>
</dbReference>
<evidence type="ECO:0000256" key="2">
    <source>
        <dbReference type="ARBA" id="ARBA00009085"/>
    </source>
</evidence>
<feature type="region of interest" description="Disordered" evidence="12">
    <location>
        <begin position="329"/>
        <end position="355"/>
    </location>
</feature>
<dbReference type="GO" id="GO:0009908">
    <property type="term" value="P:flower development"/>
    <property type="evidence" value="ECO:0007669"/>
    <property type="project" value="EnsemblPlants"/>
</dbReference>
<dbReference type="SUPFAM" id="SSF54001">
    <property type="entry name" value="Cysteine proteinases"/>
    <property type="match status" value="1"/>
</dbReference>
<evidence type="ECO:0000313" key="16">
    <source>
        <dbReference type="EMBL" id="CDP11495.1"/>
    </source>
</evidence>
<feature type="region of interest" description="Disordered" evidence="12">
    <location>
        <begin position="467"/>
        <end position="486"/>
    </location>
</feature>
<feature type="compositionally biased region" description="Low complexity" evidence="12">
    <location>
        <begin position="1052"/>
        <end position="1067"/>
    </location>
</feature>